<proteinExistence type="inferred from homology"/>
<keyword evidence="2 7" id="KW-0533">Nickel</keyword>
<gene>
    <name evidence="11" type="primary">nikR</name>
    <name evidence="11" type="ordered locus">Mpe_A2805</name>
</gene>
<dbReference type="GO" id="GO:0003700">
    <property type="term" value="F:DNA-binding transcription factor activity"/>
    <property type="evidence" value="ECO:0007669"/>
    <property type="project" value="UniProtKB-UniRule"/>
</dbReference>
<dbReference type="PANTHER" id="PTHR34719:SF2">
    <property type="entry name" value="NICKEL-RESPONSIVE REGULATOR"/>
    <property type="match status" value="1"/>
</dbReference>
<feature type="binding site" evidence="7">
    <location>
        <position position="96"/>
    </location>
    <ligand>
        <name>Ni(2+)</name>
        <dbReference type="ChEBI" id="CHEBI:49786"/>
    </ligand>
</feature>
<name>A2SJM0_METPP</name>
<dbReference type="Pfam" id="PF01402">
    <property type="entry name" value="RHH_1"/>
    <property type="match status" value="1"/>
</dbReference>
<dbReference type="PANTHER" id="PTHR34719">
    <property type="entry name" value="NICKEL-RESPONSIVE REGULATOR"/>
    <property type="match status" value="1"/>
</dbReference>
<reference evidence="11 12" key="1">
    <citation type="journal article" date="2007" name="J. Bacteriol.">
        <title>Whole-genome analysis of the methyl tert-butyl ether-degrading beta-proteobacterium Methylibium petroleiphilum PM1.</title>
        <authorList>
            <person name="Kane S.R."/>
            <person name="Chakicherla A.Y."/>
            <person name="Chain P.S.G."/>
            <person name="Schmidt R."/>
            <person name="Shin M.W."/>
            <person name="Legler T.C."/>
            <person name="Scow K.M."/>
            <person name="Larimer F.W."/>
            <person name="Lucas S.M."/>
            <person name="Richardson P.M."/>
            <person name="Hristova K.R."/>
        </authorList>
    </citation>
    <scope>NUCLEOTIDE SEQUENCE [LARGE SCALE GENOMIC DNA]</scope>
    <source>
        <strain evidence="12">ATCC BAA-1232 / LMG 22953 / PM1</strain>
    </source>
</reference>
<feature type="domain" description="Transcription factor NikR nickel binding C-terminal" evidence="10">
    <location>
        <begin position="54"/>
        <end position="130"/>
    </location>
</feature>
<dbReference type="Gene3D" id="1.10.1220.10">
    <property type="entry name" value="Met repressor-like"/>
    <property type="match status" value="1"/>
</dbReference>
<dbReference type="GO" id="GO:0003677">
    <property type="term" value="F:DNA binding"/>
    <property type="evidence" value="ECO:0007669"/>
    <property type="project" value="UniProtKB-KW"/>
</dbReference>
<dbReference type="SUPFAM" id="SSF55021">
    <property type="entry name" value="ACT-like"/>
    <property type="match status" value="1"/>
</dbReference>
<evidence type="ECO:0000256" key="8">
    <source>
        <dbReference type="SAM" id="MobiDB-lite"/>
    </source>
</evidence>
<dbReference type="InterPro" id="IPR045865">
    <property type="entry name" value="ACT-like_dom_sf"/>
</dbReference>
<dbReference type="InterPro" id="IPR013321">
    <property type="entry name" value="Arc_rbn_hlx_hlx"/>
</dbReference>
<dbReference type="InterPro" id="IPR027271">
    <property type="entry name" value="Acetolactate_synth/TF_NikR_C"/>
</dbReference>
<dbReference type="InterPro" id="IPR010985">
    <property type="entry name" value="Ribbon_hlx_hlx"/>
</dbReference>
<evidence type="ECO:0000256" key="6">
    <source>
        <dbReference type="ARBA" id="ARBA00023163"/>
    </source>
</evidence>
<feature type="binding site" evidence="7">
    <location>
        <position position="90"/>
    </location>
    <ligand>
        <name>Ni(2+)</name>
        <dbReference type="ChEBI" id="CHEBI:49786"/>
    </ligand>
</feature>
<keyword evidence="3 7" id="KW-0479">Metal-binding</keyword>
<evidence type="ECO:0000313" key="11">
    <source>
        <dbReference type="EMBL" id="ABM95759.1"/>
    </source>
</evidence>
<feature type="binding site" evidence="7">
    <location>
        <position position="77"/>
    </location>
    <ligand>
        <name>Ni(2+)</name>
        <dbReference type="ChEBI" id="CHEBI:49786"/>
    </ligand>
</feature>
<dbReference type="HAMAP" id="MF_00476">
    <property type="entry name" value="NikR"/>
    <property type="match status" value="1"/>
</dbReference>
<dbReference type="Proteomes" id="UP000000366">
    <property type="component" value="Chromosome"/>
</dbReference>
<evidence type="ECO:0000259" key="10">
    <source>
        <dbReference type="Pfam" id="PF08753"/>
    </source>
</evidence>
<dbReference type="InterPro" id="IPR050192">
    <property type="entry name" value="CopG/NikR_regulator"/>
</dbReference>
<dbReference type="eggNOG" id="COG0864">
    <property type="taxonomic scope" value="Bacteria"/>
</dbReference>
<evidence type="ECO:0000256" key="3">
    <source>
        <dbReference type="ARBA" id="ARBA00022723"/>
    </source>
</evidence>
<dbReference type="RefSeq" id="WP_011830388.1">
    <property type="nucleotide sequence ID" value="NC_008825.1"/>
</dbReference>
<dbReference type="NCBIfam" id="NF002169">
    <property type="entry name" value="PRK01002.1"/>
    <property type="match status" value="1"/>
</dbReference>
<dbReference type="GO" id="GO:0016151">
    <property type="term" value="F:nickel cation binding"/>
    <property type="evidence" value="ECO:0007669"/>
    <property type="project" value="UniProtKB-UniRule"/>
</dbReference>
<dbReference type="CDD" id="cd22231">
    <property type="entry name" value="RHH_NikR_HicB-like"/>
    <property type="match status" value="1"/>
</dbReference>
<evidence type="ECO:0000256" key="5">
    <source>
        <dbReference type="ARBA" id="ARBA00023125"/>
    </source>
</evidence>
<evidence type="ECO:0000256" key="2">
    <source>
        <dbReference type="ARBA" id="ARBA00022596"/>
    </source>
</evidence>
<evidence type="ECO:0000256" key="7">
    <source>
        <dbReference type="HAMAP-Rule" id="MF_00476"/>
    </source>
</evidence>
<evidence type="ECO:0000313" key="12">
    <source>
        <dbReference type="Proteomes" id="UP000000366"/>
    </source>
</evidence>
<dbReference type="HOGENOM" id="CLU_113319_1_4_4"/>
<sequence>MERFTISLDDKLAHEFDHWIADRGYANRSEAVRDLLRAEMERTRQNKDESVHCVACLSYIFNHHQRELTERITELQHDHHDLAVSTMHAHLDHDHCLETVILRGPTLAVRRFADAVCAERGVHHGKLNLISVELHHSHKHGRGAHHAAHVHPKPAS</sequence>
<feature type="domain" description="Ribbon-helix-helix protein CopG" evidence="9">
    <location>
        <begin position="2"/>
        <end position="42"/>
    </location>
</feature>
<comment type="similarity">
    <text evidence="1 7">Belongs to the transcriptional regulatory CopG/NikR family.</text>
</comment>
<dbReference type="AlphaFoldDB" id="A2SJM0"/>
<dbReference type="InterPro" id="IPR002145">
    <property type="entry name" value="CopG"/>
</dbReference>
<accession>A2SJM0</accession>
<dbReference type="SUPFAM" id="SSF47598">
    <property type="entry name" value="Ribbon-helix-helix"/>
    <property type="match status" value="1"/>
</dbReference>
<evidence type="ECO:0000256" key="4">
    <source>
        <dbReference type="ARBA" id="ARBA00023015"/>
    </source>
</evidence>
<feature type="binding site" evidence="7">
    <location>
        <position position="88"/>
    </location>
    <ligand>
        <name>Ni(2+)</name>
        <dbReference type="ChEBI" id="CHEBI:49786"/>
    </ligand>
</feature>
<dbReference type="Pfam" id="PF08753">
    <property type="entry name" value="NikR_C"/>
    <property type="match status" value="1"/>
</dbReference>
<protein>
    <recommendedName>
        <fullName evidence="7">Putative nickel-responsive regulator</fullName>
    </recommendedName>
</protein>
<comment type="function">
    <text evidence="7">Transcriptional regulator.</text>
</comment>
<feature type="region of interest" description="Disordered" evidence="8">
    <location>
        <begin position="137"/>
        <end position="156"/>
    </location>
</feature>
<keyword evidence="12" id="KW-1185">Reference proteome</keyword>
<dbReference type="EMBL" id="CP000555">
    <property type="protein sequence ID" value="ABM95759.1"/>
    <property type="molecule type" value="Genomic_DNA"/>
</dbReference>
<dbReference type="Gene3D" id="3.30.70.1150">
    <property type="entry name" value="ACT-like. Chain A, domain 2"/>
    <property type="match status" value="1"/>
</dbReference>
<dbReference type="NCBIfam" id="NF003381">
    <property type="entry name" value="PRK04460.1"/>
    <property type="match status" value="1"/>
</dbReference>
<dbReference type="NCBIfam" id="NF002815">
    <property type="entry name" value="PRK02967.1"/>
    <property type="match status" value="1"/>
</dbReference>
<keyword evidence="5 7" id="KW-0238">DNA-binding</keyword>
<dbReference type="STRING" id="420662.Mpe_A2805"/>
<dbReference type="GO" id="GO:0010045">
    <property type="term" value="P:response to nickel cation"/>
    <property type="evidence" value="ECO:0007669"/>
    <property type="project" value="InterPro"/>
</dbReference>
<evidence type="ECO:0000256" key="1">
    <source>
        <dbReference type="ARBA" id="ARBA00008478"/>
    </source>
</evidence>
<keyword evidence="6 7" id="KW-0804">Transcription</keyword>
<dbReference type="InterPro" id="IPR022988">
    <property type="entry name" value="Ni_resp_reg_NikR"/>
</dbReference>
<keyword evidence="4 7" id="KW-0805">Transcription regulation</keyword>
<evidence type="ECO:0000259" key="9">
    <source>
        <dbReference type="Pfam" id="PF01402"/>
    </source>
</evidence>
<organism evidence="11 12">
    <name type="scientific">Methylibium petroleiphilum (strain ATCC BAA-1232 / LMG 22953 / PM1)</name>
    <dbReference type="NCBI Taxonomy" id="420662"/>
    <lineage>
        <taxon>Bacteria</taxon>
        <taxon>Pseudomonadati</taxon>
        <taxon>Pseudomonadota</taxon>
        <taxon>Betaproteobacteria</taxon>
        <taxon>Burkholderiales</taxon>
        <taxon>Sphaerotilaceae</taxon>
        <taxon>Methylibium</taxon>
    </lineage>
</organism>
<dbReference type="InterPro" id="IPR014864">
    <property type="entry name" value="TF_NikR_Ni-bd_C"/>
</dbReference>
<comment type="cofactor">
    <cofactor evidence="7">
        <name>Ni(2+)</name>
        <dbReference type="ChEBI" id="CHEBI:49786"/>
    </cofactor>
    <text evidence="7">Binds 1 nickel ion per subunit.</text>
</comment>
<dbReference type="KEGG" id="mpt:Mpe_A2805"/>